<dbReference type="GO" id="GO:0003723">
    <property type="term" value="F:RNA binding"/>
    <property type="evidence" value="ECO:0007669"/>
    <property type="project" value="TreeGrafter"/>
</dbReference>
<feature type="region of interest" description="Disordered" evidence="2">
    <location>
        <begin position="195"/>
        <end position="231"/>
    </location>
</feature>
<dbReference type="GO" id="GO:0017101">
    <property type="term" value="C:aminoacyl-tRNA synthetase multienzyme complex"/>
    <property type="evidence" value="ECO:0007669"/>
    <property type="project" value="TreeGrafter"/>
</dbReference>
<dbReference type="InterPro" id="IPR012340">
    <property type="entry name" value="NA-bd_OB-fold"/>
</dbReference>
<evidence type="ECO:0000313" key="3">
    <source>
        <dbReference type="EMBL" id="CAG9764486.1"/>
    </source>
</evidence>
<dbReference type="SUPFAM" id="SSF50249">
    <property type="entry name" value="Nucleic acid-binding proteins"/>
    <property type="match status" value="1"/>
</dbReference>
<evidence type="ECO:0000256" key="1">
    <source>
        <dbReference type="ARBA" id="ARBA00022490"/>
    </source>
</evidence>
<evidence type="ECO:0000313" key="4">
    <source>
        <dbReference type="Proteomes" id="UP001152799"/>
    </source>
</evidence>
<gene>
    <name evidence="3" type="ORF">CEUTPL_LOCUS5126</name>
</gene>
<protein>
    <submittedName>
        <fullName evidence="3">Uncharacterized protein</fullName>
    </submittedName>
</protein>
<feature type="region of interest" description="Disordered" evidence="2">
    <location>
        <begin position="1"/>
        <end position="72"/>
    </location>
</feature>
<dbReference type="EMBL" id="OU892278">
    <property type="protein sequence ID" value="CAG9764486.1"/>
    <property type="molecule type" value="Genomic_DNA"/>
</dbReference>
<dbReference type="InterPro" id="IPR004523">
    <property type="entry name" value="Asp-tRNA_synthase_2"/>
</dbReference>
<keyword evidence="1" id="KW-0963">Cytoplasm</keyword>
<dbReference type="Gene3D" id="2.40.50.140">
    <property type="entry name" value="Nucleic acid-binding proteins"/>
    <property type="match status" value="1"/>
</dbReference>
<organism evidence="3 4">
    <name type="scientific">Ceutorhynchus assimilis</name>
    <name type="common">cabbage seed weevil</name>
    <dbReference type="NCBI Taxonomy" id="467358"/>
    <lineage>
        <taxon>Eukaryota</taxon>
        <taxon>Metazoa</taxon>
        <taxon>Ecdysozoa</taxon>
        <taxon>Arthropoda</taxon>
        <taxon>Hexapoda</taxon>
        <taxon>Insecta</taxon>
        <taxon>Pterygota</taxon>
        <taxon>Neoptera</taxon>
        <taxon>Endopterygota</taxon>
        <taxon>Coleoptera</taxon>
        <taxon>Polyphaga</taxon>
        <taxon>Cucujiformia</taxon>
        <taxon>Curculionidae</taxon>
        <taxon>Ceutorhynchinae</taxon>
        <taxon>Ceutorhynchus</taxon>
    </lineage>
</organism>
<dbReference type="OrthoDB" id="6755658at2759"/>
<dbReference type="GO" id="GO:0004815">
    <property type="term" value="F:aspartate-tRNA ligase activity"/>
    <property type="evidence" value="ECO:0007669"/>
    <property type="project" value="InterPro"/>
</dbReference>
<dbReference type="GO" id="GO:0006422">
    <property type="term" value="P:aspartyl-tRNA aminoacylation"/>
    <property type="evidence" value="ECO:0007669"/>
    <property type="project" value="InterPro"/>
</dbReference>
<dbReference type="GO" id="GO:0005524">
    <property type="term" value="F:ATP binding"/>
    <property type="evidence" value="ECO:0007669"/>
    <property type="project" value="InterPro"/>
</dbReference>
<feature type="compositionally biased region" description="Polar residues" evidence="2">
    <location>
        <begin position="216"/>
        <end position="226"/>
    </location>
</feature>
<reference evidence="3" key="1">
    <citation type="submission" date="2022-01" db="EMBL/GenBank/DDBJ databases">
        <authorList>
            <person name="King R."/>
        </authorList>
    </citation>
    <scope>NUCLEOTIDE SEQUENCE</scope>
</reference>
<dbReference type="PANTHER" id="PTHR43450">
    <property type="entry name" value="ASPARTYL-TRNA SYNTHETASE"/>
    <property type="match status" value="1"/>
</dbReference>
<feature type="compositionally biased region" description="Low complexity" evidence="2">
    <location>
        <begin position="11"/>
        <end position="21"/>
    </location>
</feature>
<evidence type="ECO:0000256" key="2">
    <source>
        <dbReference type="SAM" id="MobiDB-lite"/>
    </source>
</evidence>
<dbReference type="PANTHER" id="PTHR43450:SF1">
    <property type="entry name" value="ASPARTATE--TRNA LIGASE, CYTOPLASMIC"/>
    <property type="match status" value="1"/>
</dbReference>
<dbReference type="GO" id="GO:0005829">
    <property type="term" value="C:cytosol"/>
    <property type="evidence" value="ECO:0007669"/>
    <property type="project" value="TreeGrafter"/>
</dbReference>
<dbReference type="CDD" id="cd04320">
    <property type="entry name" value="AspRS_cyto_N"/>
    <property type="match status" value="1"/>
</dbReference>
<feature type="compositionally biased region" description="Basic and acidic residues" evidence="2">
    <location>
        <begin position="204"/>
        <end position="215"/>
    </location>
</feature>
<name>A0A9N9MKX3_9CUCU</name>
<proteinExistence type="predicted"/>
<dbReference type="AlphaFoldDB" id="A0A9N9MKX3"/>
<accession>A0A9N9MKX3</accession>
<dbReference type="Proteomes" id="UP001152799">
    <property type="component" value="Chromosome 2"/>
</dbReference>
<sequence length="665" mass="74602">MGKNKRRKSSSSDSTSSSTSSNCAGRYKRTTREFMKTDKTRDSSDLTKKDKNNERNVQDGLPVKALQAPGLRSSTPPYVVLERLQSKQAQQRAGLVKSMERLAAAVYGDDPPSPEDATMWDVIDAAADCECPGPPPEFLLPPPPRPPSLQPADPMFCTDDPLTVETCDALPAVSNFTIEMYIKIRLKTSLIRKQKGLKKRSEKGRKGAKEAEHKATNPSEASASTTEEVDVSKGKYERQNVWVRARLHTSRARGKQCLIILRQQEFTVQALINVSETVCKAMVKFSSNVSKESIIDVAKVPLAVAGCSQSDVDFVASELWVVSASMPQLPLQSIRPEKPGFFEHQSQPRHYRLDKAILINRKNKKTHELGQLISKGIPSNLNNSIFYVMDCNENNCPNCKQTVGEGQCYKCDLCIPEIHKNCAALSGSEIKCMPLQKRLLVLLCHEYKGMLARTPLMLQLLEGMKNELSSLRKEINELRNQTGVKNSMIGRIQSKTFVEALKSRGERMNAQIKAQSPSLIIKPKRKQNSEKTKNDLKEKIQPNLLKIGIKNMRETKRGCVVVKCTEKNDIEKLKQAAENSLGGGYDIELPKLNSPRMIIVGYNGDLDQNELEHTIRQQNEWIEDGEELTINFIKKVTFKGTSTIFFECSPKLYWKMLNQKKVSIG</sequence>
<keyword evidence="4" id="KW-1185">Reference proteome</keyword>
<feature type="compositionally biased region" description="Basic and acidic residues" evidence="2">
    <location>
        <begin position="30"/>
        <end position="57"/>
    </location>
</feature>